<reference evidence="2" key="1">
    <citation type="submission" date="2020-11" db="EMBL/GenBank/DDBJ databases">
        <authorList>
            <consortium name="DOE Joint Genome Institute"/>
            <person name="Ahrendt S."/>
            <person name="Riley R."/>
            <person name="Andreopoulos W."/>
            <person name="Labutti K."/>
            <person name="Pangilinan J."/>
            <person name="Ruiz-Duenas F.J."/>
            <person name="Barrasa J.M."/>
            <person name="Sanchez-Garcia M."/>
            <person name="Camarero S."/>
            <person name="Miyauchi S."/>
            <person name="Serrano A."/>
            <person name="Linde D."/>
            <person name="Babiker R."/>
            <person name="Drula E."/>
            <person name="Ayuso-Fernandez I."/>
            <person name="Pacheco R."/>
            <person name="Padilla G."/>
            <person name="Ferreira P."/>
            <person name="Barriuso J."/>
            <person name="Kellner H."/>
            <person name="Castanera R."/>
            <person name="Alfaro M."/>
            <person name="Ramirez L."/>
            <person name="Pisabarro A.G."/>
            <person name="Kuo A."/>
            <person name="Tritt A."/>
            <person name="Lipzen A."/>
            <person name="He G."/>
            <person name="Yan M."/>
            <person name="Ng V."/>
            <person name="Cullen D."/>
            <person name="Martin F."/>
            <person name="Rosso M.-N."/>
            <person name="Henrissat B."/>
            <person name="Hibbett D."/>
            <person name="Martinez A.T."/>
            <person name="Grigoriev I.V."/>
        </authorList>
    </citation>
    <scope>NUCLEOTIDE SEQUENCE</scope>
    <source>
        <strain evidence="2">ATCC 90797</strain>
    </source>
</reference>
<evidence type="ECO:0000256" key="1">
    <source>
        <dbReference type="SAM" id="Phobius"/>
    </source>
</evidence>
<protein>
    <submittedName>
        <fullName evidence="2">Uncharacterized protein</fullName>
    </submittedName>
</protein>
<proteinExistence type="predicted"/>
<accession>A0A9P6D8N0</accession>
<keyword evidence="3" id="KW-1185">Reference proteome</keyword>
<evidence type="ECO:0000313" key="2">
    <source>
        <dbReference type="EMBL" id="KAF9487794.1"/>
    </source>
</evidence>
<comment type="caution">
    <text evidence="2">The sequence shown here is derived from an EMBL/GenBank/DDBJ whole genome shotgun (WGS) entry which is preliminary data.</text>
</comment>
<dbReference type="Proteomes" id="UP000807025">
    <property type="component" value="Unassembled WGS sequence"/>
</dbReference>
<keyword evidence="1" id="KW-1133">Transmembrane helix</keyword>
<organism evidence="2 3">
    <name type="scientific">Pleurotus eryngii</name>
    <name type="common">Boletus of the steppes</name>
    <dbReference type="NCBI Taxonomy" id="5323"/>
    <lineage>
        <taxon>Eukaryota</taxon>
        <taxon>Fungi</taxon>
        <taxon>Dikarya</taxon>
        <taxon>Basidiomycota</taxon>
        <taxon>Agaricomycotina</taxon>
        <taxon>Agaricomycetes</taxon>
        <taxon>Agaricomycetidae</taxon>
        <taxon>Agaricales</taxon>
        <taxon>Pleurotineae</taxon>
        <taxon>Pleurotaceae</taxon>
        <taxon>Pleurotus</taxon>
    </lineage>
</organism>
<name>A0A9P6D8N0_PLEER</name>
<dbReference type="EMBL" id="MU154749">
    <property type="protein sequence ID" value="KAF9487794.1"/>
    <property type="molecule type" value="Genomic_DNA"/>
</dbReference>
<feature type="transmembrane region" description="Helical" evidence="1">
    <location>
        <begin position="52"/>
        <end position="74"/>
    </location>
</feature>
<evidence type="ECO:0000313" key="3">
    <source>
        <dbReference type="Proteomes" id="UP000807025"/>
    </source>
</evidence>
<dbReference type="AlphaFoldDB" id="A0A9P6D8N0"/>
<keyword evidence="1" id="KW-0812">Transmembrane</keyword>
<sequence length="149" mass="16089">MTNEYPTGSWLVVTNDRRAYHQSSWSRRSVCPFVLPASHKAHKRYGESVMEIFVAFAPVSLFAAGGLLACLSTLRFVQSPYASPHASVYLMASVGLLLQDAAPSSSGLANLVSAHSHSGALGFDLNAVVQMMQGAITFRVTMSRLVMHS</sequence>
<gene>
    <name evidence="2" type="ORF">BDN71DRAFT_578533</name>
</gene>
<keyword evidence="1" id="KW-0472">Membrane</keyword>